<dbReference type="OrthoDB" id="3727682at2"/>
<dbReference type="InterPro" id="IPR013154">
    <property type="entry name" value="ADH-like_N"/>
</dbReference>
<dbReference type="PANTHER" id="PTHR11695">
    <property type="entry name" value="ALCOHOL DEHYDROGENASE RELATED"/>
    <property type="match status" value="1"/>
</dbReference>
<dbReference type="AlphaFoldDB" id="A0A0A6UQ61"/>
<evidence type="ECO:0000313" key="3">
    <source>
        <dbReference type="Proteomes" id="UP000054537"/>
    </source>
</evidence>
<reference evidence="2 3" key="1">
    <citation type="submission" date="2014-10" db="EMBL/GenBank/DDBJ databases">
        <title>Draft genome sequence of Actinoplanes utahensis NRRL 12052.</title>
        <authorList>
            <person name="Velasco-Bucheli B."/>
            <person name="del Cerro C."/>
            <person name="Hormigo D."/>
            <person name="Garcia J.L."/>
            <person name="Acebal C."/>
            <person name="Arroyo M."/>
            <person name="de la Mata I."/>
        </authorList>
    </citation>
    <scope>NUCLEOTIDE SEQUENCE [LARGE SCALE GENOMIC DNA]</scope>
    <source>
        <strain evidence="2 3">NRRL 12052</strain>
    </source>
</reference>
<feature type="domain" description="Enoyl reductase (ER)" evidence="1">
    <location>
        <begin position="10"/>
        <end position="318"/>
    </location>
</feature>
<evidence type="ECO:0000313" key="2">
    <source>
        <dbReference type="EMBL" id="KHD77178.1"/>
    </source>
</evidence>
<dbReference type="CDD" id="cd08267">
    <property type="entry name" value="MDR1"/>
    <property type="match status" value="1"/>
</dbReference>
<dbReference type="InterPro" id="IPR020843">
    <property type="entry name" value="ER"/>
</dbReference>
<dbReference type="Pfam" id="PF13602">
    <property type="entry name" value="ADH_zinc_N_2"/>
    <property type="match status" value="1"/>
</dbReference>
<dbReference type="PANTHER" id="PTHR11695:SF294">
    <property type="entry name" value="RETICULON-4-INTERACTING PROTEIN 1, MITOCHONDRIAL"/>
    <property type="match status" value="1"/>
</dbReference>
<sequence>MRALIQTAYGSPAGVALRDVPQPRLKDGDLLVRVHAAGLNAADRFLLRGEPYAVRPLAGGLRRPRAGFVVGRAVAGRVEQVRGDVHDFAPGDDVLAESPSAVGEFARVPARLAAPMPTGLSYAEAAALPVAGTTALQSVRGVRPGQRVLVTGAAGGVGSFAVQLATARGADVTAVCAGRNVAMMHALGIEHVIDYERATVADIAAFGQVFDMILDLAGNYPLAALRQALAPGGTLVLSVGTGGRWLGPARRILAGVITGGRRVRTFTARPNSADLTELASMVATGRIRPVIDRTYSFDEAASALDRIDQGRVDGKIIVKVAG</sequence>
<name>A0A0A6UQ61_ACTUT</name>
<dbReference type="SUPFAM" id="SSF51735">
    <property type="entry name" value="NAD(P)-binding Rossmann-fold domains"/>
    <property type="match status" value="1"/>
</dbReference>
<dbReference type="SMART" id="SM00829">
    <property type="entry name" value="PKS_ER"/>
    <property type="match status" value="1"/>
</dbReference>
<comment type="caution">
    <text evidence="2">The sequence shown here is derived from an EMBL/GenBank/DDBJ whole genome shotgun (WGS) entry which is preliminary data.</text>
</comment>
<dbReference type="InterPro" id="IPR050700">
    <property type="entry name" value="YIM1/Zinc_Alcohol_DH_Fams"/>
</dbReference>
<dbReference type="SUPFAM" id="SSF50129">
    <property type="entry name" value="GroES-like"/>
    <property type="match status" value="1"/>
</dbReference>
<dbReference type="Pfam" id="PF08240">
    <property type="entry name" value="ADH_N"/>
    <property type="match status" value="1"/>
</dbReference>
<dbReference type="Gene3D" id="3.40.50.720">
    <property type="entry name" value="NAD(P)-binding Rossmann-like Domain"/>
    <property type="match status" value="1"/>
</dbReference>
<proteinExistence type="predicted"/>
<dbReference type="STRING" id="1869.MB27_12020"/>
<keyword evidence="3" id="KW-1185">Reference proteome</keyword>
<gene>
    <name evidence="2" type="ORF">MB27_12020</name>
</gene>
<dbReference type="RefSeq" id="WP_043524424.1">
    <property type="nucleotide sequence ID" value="NZ_BAABKU010000016.1"/>
</dbReference>
<dbReference type="GO" id="GO:0016491">
    <property type="term" value="F:oxidoreductase activity"/>
    <property type="evidence" value="ECO:0007669"/>
    <property type="project" value="InterPro"/>
</dbReference>
<dbReference type="Gene3D" id="3.90.180.10">
    <property type="entry name" value="Medium-chain alcohol dehydrogenases, catalytic domain"/>
    <property type="match status" value="1"/>
</dbReference>
<dbReference type="InterPro" id="IPR036291">
    <property type="entry name" value="NAD(P)-bd_dom_sf"/>
</dbReference>
<accession>A0A0A6UQ61</accession>
<organism evidence="2 3">
    <name type="scientific">Actinoplanes utahensis</name>
    <dbReference type="NCBI Taxonomy" id="1869"/>
    <lineage>
        <taxon>Bacteria</taxon>
        <taxon>Bacillati</taxon>
        <taxon>Actinomycetota</taxon>
        <taxon>Actinomycetes</taxon>
        <taxon>Micromonosporales</taxon>
        <taxon>Micromonosporaceae</taxon>
        <taxon>Actinoplanes</taxon>
    </lineage>
</organism>
<protein>
    <recommendedName>
        <fullName evidence="1">Enoyl reductase (ER) domain-containing protein</fullName>
    </recommendedName>
</protein>
<dbReference type="eggNOG" id="COG0604">
    <property type="taxonomic scope" value="Bacteria"/>
</dbReference>
<dbReference type="Proteomes" id="UP000054537">
    <property type="component" value="Unassembled WGS sequence"/>
</dbReference>
<evidence type="ECO:0000259" key="1">
    <source>
        <dbReference type="SMART" id="SM00829"/>
    </source>
</evidence>
<dbReference type="EMBL" id="JRTT01000012">
    <property type="protein sequence ID" value="KHD77178.1"/>
    <property type="molecule type" value="Genomic_DNA"/>
</dbReference>
<dbReference type="InterPro" id="IPR011032">
    <property type="entry name" value="GroES-like_sf"/>
</dbReference>